<keyword evidence="9" id="KW-0234">DNA repair</keyword>
<evidence type="ECO:0000256" key="9">
    <source>
        <dbReference type="ARBA" id="ARBA00023204"/>
    </source>
</evidence>
<comment type="catalytic activity">
    <reaction evidence="11">
        <text>8-oxo-GTP + H2O = 8-oxo-GMP + diphosphate + H(+)</text>
        <dbReference type="Rhea" id="RHEA:67616"/>
        <dbReference type="ChEBI" id="CHEBI:15377"/>
        <dbReference type="ChEBI" id="CHEBI:15378"/>
        <dbReference type="ChEBI" id="CHEBI:33019"/>
        <dbReference type="ChEBI" id="CHEBI:143553"/>
        <dbReference type="ChEBI" id="CHEBI:145694"/>
    </reaction>
</comment>
<evidence type="ECO:0000256" key="11">
    <source>
        <dbReference type="ARBA" id="ARBA00036904"/>
    </source>
</evidence>
<evidence type="ECO:0000256" key="7">
    <source>
        <dbReference type="ARBA" id="ARBA00022801"/>
    </source>
</evidence>
<organism evidence="18 19">
    <name type="scientific">Alteraurantiacibacter aquimixticola</name>
    <dbReference type="NCBI Taxonomy" id="2489173"/>
    <lineage>
        <taxon>Bacteria</taxon>
        <taxon>Pseudomonadati</taxon>
        <taxon>Pseudomonadota</taxon>
        <taxon>Alphaproteobacteria</taxon>
        <taxon>Sphingomonadales</taxon>
        <taxon>Erythrobacteraceae</taxon>
        <taxon>Alteraurantiacibacter</taxon>
    </lineage>
</organism>
<evidence type="ECO:0000256" key="13">
    <source>
        <dbReference type="ARBA" id="ARBA00040794"/>
    </source>
</evidence>
<dbReference type="PROSITE" id="PS51462">
    <property type="entry name" value="NUDIX"/>
    <property type="match status" value="1"/>
</dbReference>
<dbReference type="CDD" id="cd03425">
    <property type="entry name" value="NUDIX_MutT_NudA_like"/>
    <property type="match status" value="1"/>
</dbReference>
<dbReference type="InterPro" id="IPR047127">
    <property type="entry name" value="MutT-like"/>
</dbReference>
<dbReference type="InterPro" id="IPR000086">
    <property type="entry name" value="NUDIX_hydrolase_dom"/>
</dbReference>
<keyword evidence="19" id="KW-1185">Reference proteome</keyword>
<evidence type="ECO:0000259" key="17">
    <source>
        <dbReference type="PROSITE" id="PS51462"/>
    </source>
</evidence>
<keyword evidence="8" id="KW-0460">Magnesium</keyword>
<evidence type="ECO:0000256" key="8">
    <source>
        <dbReference type="ARBA" id="ARBA00022842"/>
    </source>
</evidence>
<keyword evidence="4" id="KW-0235">DNA replication</keyword>
<gene>
    <name evidence="18" type="ORF">E5222_06250</name>
</gene>
<dbReference type="GO" id="GO:0046872">
    <property type="term" value="F:metal ion binding"/>
    <property type="evidence" value="ECO:0007669"/>
    <property type="project" value="UniProtKB-KW"/>
</dbReference>
<evidence type="ECO:0000313" key="19">
    <source>
        <dbReference type="Proteomes" id="UP000309389"/>
    </source>
</evidence>
<dbReference type="GO" id="GO:0006281">
    <property type="term" value="P:DNA repair"/>
    <property type="evidence" value="ECO:0007669"/>
    <property type="project" value="UniProtKB-KW"/>
</dbReference>
<dbReference type="GO" id="GO:0006260">
    <property type="term" value="P:DNA replication"/>
    <property type="evidence" value="ECO:0007669"/>
    <property type="project" value="UniProtKB-KW"/>
</dbReference>
<dbReference type="Pfam" id="PF00293">
    <property type="entry name" value="NUDIX"/>
    <property type="match status" value="1"/>
</dbReference>
<evidence type="ECO:0000256" key="1">
    <source>
        <dbReference type="ARBA" id="ARBA00001946"/>
    </source>
</evidence>
<dbReference type="AlphaFoldDB" id="A0A4T3F6G1"/>
<comment type="catalytic activity">
    <reaction evidence="10">
        <text>8-oxo-dGTP + H2O = 8-oxo-dGMP + diphosphate + H(+)</text>
        <dbReference type="Rhea" id="RHEA:31575"/>
        <dbReference type="ChEBI" id="CHEBI:15377"/>
        <dbReference type="ChEBI" id="CHEBI:15378"/>
        <dbReference type="ChEBI" id="CHEBI:33019"/>
        <dbReference type="ChEBI" id="CHEBI:63224"/>
        <dbReference type="ChEBI" id="CHEBI:77896"/>
        <dbReference type="EC" id="3.6.1.55"/>
    </reaction>
</comment>
<comment type="caution">
    <text evidence="18">The sequence shown here is derived from an EMBL/GenBank/DDBJ whole genome shotgun (WGS) entry which is preliminary data.</text>
</comment>
<dbReference type="OrthoDB" id="9810648at2"/>
<dbReference type="Gene3D" id="3.90.79.10">
    <property type="entry name" value="Nucleoside Triphosphate Pyrophosphohydrolase"/>
    <property type="match status" value="1"/>
</dbReference>
<evidence type="ECO:0000256" key="15">
    <source>
        <dbReference type="ARBA" id="ARBA00041979"/>
    </source>
</evidence>
<dbReference type="EMBL" id="SSHH01000001">
    <property type="protein sequence ID" value="TIX52024.1"/>
    <property type="molecule type" value="Genomic_DNA"/>
</dbReference>
<dbReference type="Proteomes" id="UP000309389">
    <property type="component" value="Unassembled WGS sequence"/>
</dbReference>
<dbReference type="GO" id="GO:0044716">
    <property type="term" value="F:8-oxo-GDP phosphatase activity"/>
    <property type="evidence" value="ECO:0007669"/>
    <property type="project" value="TreeGrafter"/>
</dbReference>
<evidence type="ECO:0000256" key="6">
    <source>
        <dbReference type="ARBA" id="ARBA00022763"/>
    </source>
</evidence>
<accession>A0A4T3F6G1</accession>
<dbReference type="GO" id="GO:0035539">
    <property type="term" value="F:8-oxo-7,8-dihydrodeoxyguanosine triphosphate pyrophosphatase activity"/>
    <property type="evidence" value="ECO:0007669"/>
    <property type="project" value="UniProtKB-EC"/>
</dbReference>
<feature type="domain" description="Nudix hydrolase" evidence="17">
    <location>
        <begin position="20"/>
        <end position="147"/>
    </location>
</feature>
<evidence type="ECO:0000256" key="2">
    <source>
        <dbReference type="ARBA" id="ARBA00005582"/>
    </source>
</evidence>
<dbReference type="RefSeq" id="WP_136692809.1">
    <property type="nucleotide sequence ID" value="NZ_SSHH01000001.1"/>
</dbReference>
<dbReference type="GO" id="GO:0008413">
    <property type="term" value="F:8-oxo-7,8-dihydroguanosine triphosphate pyrophosphatase activity"/>
    <property type="evidence" value="ECO:0007669"/>
    <property type="project" value="TreeGrafter"/>
</dbReference>
<evidence type="ECO:0000256" key="4">
    <source>
        <dbReference type="ARBA" id="ARBA00022705"/>
    </source>
</evidence>
<reference evidence="18 19" key="1">
    <citation type="submission" date="2019-04" db="EMBL/GenBank/DDBJ databases">
        <title>Altererythrobacter aquimixticola sp. nov., isolated from sediment of junction between the ocean and a freshwater spring.</title>
        <authorList>
            <person name="Yoon J.-H."/>
        </authorList>
    </citation>
    <scope>NUCLEOTIDE SEQUENCE [LARGE SCALE GENOMIC DNA]</scope>
    <source>
        <strain evidence="18 19">SSKS-13</strain>
    </source>
</reference>
<comment type="cofactor">
    <cofactor evidence="1">
        <name>Mg(2+)</name>
        <dbReference type="ChEBI" id="CHEBI:18420"/>
    </cofactor>
</comment>
<evidence type="ECO:0000256" key="10">
    <source>
        <dbReference type="ARBA" id="ARBA00035861"/>
    </source>
</evidence>
<proteinExistence type="inferred from homology"/>
<evidence type="ECO:0000256" key="5">
    <source>
        <dbReference type="ARBA" id="ARBA00022723"/>
    </source>
</evidence>
<name>A0A4T3F6G1_9SPHN</name>
<evidence type="ECO:0000256" key="16">
    <source>
        <dbReference type="ARBA" id="ARBA00042798"/>
    </source>
</evidence>
<evidence type="ECO:0000313" key="18">
    <source>
        <dbReference type="EMBL" id="TIX52024.1"/>
    </source>
</evidence>
<evidence type="ECO:0000256" key="14">
    <source>
        <dbReference type="ARBA" id="ARBA00041592"/>
    </source>
</evidence>
<keyword evidence="5" id="KW-0479">Metal-binding</keyword>
<dbReference type="SUPFAM" id="SSF55811">
    <property type="entry name" value="Nudix"/>
    <property type="match status" value="1"/>
</dbReference>
<dbReference type="InterPro" id="IPR015797">
    <property type="entry name" value="NUDIX_hydrolase-like_dom_sf"/>
</dbReference>
<evidence type="ECO:0000256" key="3">
    <source>
        <dbReference type="ARBA" id="ARBA00022457"/>
    </source>
</evidence>
<keyword evidence="7 18" id="KW-0378">Hydrolase</keyword>
<evidence type="ECO:0000256" key="12">
    <source>
        <dbReference type="ARBA" id="ARBA00038905"/>
    </source>
</evidence>
<dbReference type="PANTHER" id="PTHR47707:SF1">
    <property type="entry name" value="NUDIX HYDROLASE FAMILY PROTEIN"/>
    <property type="match status" value="1"/>
</dbReference>
<keyword evidence="6" id="KW-0227">DNA damage</keyword>
<dbReference type="GO" id="GO:0044715">
    <property type="term" value="F:8-oxo-dGDP phosphatase activity"/>
    <property type="evidence" value="ECO:0007669"/>
    <property type="project" value="TreeGrafter"/>
</dbReference>
<dbReference type="PANTHER" id="PTHR47707">
    <property type="entry name" value="8-OXO-DGTP DIPHOSPHATASE"/>
    <property type="match status" value="1"/>
</dbReference>
<sequence length="147" mass="16592">MATIPNERLREALQVEKNPTWMPVVALALRDQSGRLLLQKRPPHKHHGGLWELPGGKVESDEFPRLALTREIAEELAITIDPASLTPGLLADEGEFGATVLFVYDCSRWSGEIRPLEHQEWGWFTFAEAGELPLAPMDRDLIKRMAQ</sequence>
<dbReference type="EC" id="3.6.1.55" evidence="12"/>
<comment type="similarity">
    <text evidence="2">Belongs to the Nudix hydrolase family.</text>
</comment>
<keyword evidence="3" id="KW-0515">Mutator protein</keyword>
<protein>
    <recommendedName>
        <fullName evidence="13">8-oxo-dGTP diphosphatase</fullName>
        <ecNumber evidence="12">3.6.1.55</ecNumber>
    </recommendedName>
    <alternativeName>
        <fullName evidence="16">7,8-dihydro-8-oxoguanine-triphosphatase</fullName>
    </alternativeName>
    <alternativeName>
        <fullName evidence="15">Mutator protein MutT</fullName>
    </alternativeName>
    <alternativeName>
        <fullName evidence="14">dGTP pyrophosphohydrolase</fullName>
    </alternativeName>
</protein>